<feature type="transmembrane region" description="Helical" evidence="6">
    <location>
        <begin position="309"/>
        <end position="329"/>
    </location>
</feature>
<dbReference type="EMBL" id="CAFBIZ010000277">
    <property type="protein sequence ID" value="CAB4852537.1"/>
    <property type="molecule type" value="Genomic_DNA"/>
</dbReference>
<keyword evidence="4 6" id="KW-1133">Transmembrane helix</keyword>
<proteinExistence type="predicted"/>
<dbReference type="GO" id="GO:0035435">
    <property type="term" value="P:phosphate ion transmembrane transport"/>
    <property type="evidence" value="ECO:0007669"/>
    <property type="project" value="TreeGrafter"/>
</dbReference>
<comment type="subcellular location">
    <subcellularLocation>
        <location evidence="1">Membrane</location>
        <topology evidence="1">Multi-pass membrane protein</topology>
    </subcellularLocation>
</comment>
<feature type="transmembrane region" description="Helical" evidence="6">
    <location>
        <begin position="138"/>
        <end position="159"/>
    </location>
</feature>
<dbReference type="InterPro" id="IPR001204">
    <property type="entry name" value="Phos_transporter"/>
</dbReference>
<evidence type="ECO:0000256" key="4">
    <source>
        <dbReference type="ARBA" id="ARBA00022989"/>
    </source>
</evidence>
<feature type="transmembrane region" description="Helical" evidence="6">
    <location>
        <begin position="46"/>
        <end position="69"/>
    </location>
</feature>
<keyword evidence="3 6" id="KW-0812">Transmembrane</keyword>
<keyword evidence="2" id="KW-0813">Transport</keyword>
<evidence type="ECO:0000256" key="2">
    <source>
        <dbReference type="ARBA" id="ARBA00022448"/>
    </source>
</evidence>
<sequence length="392" mass="39617">MDLTLVAVVAIVLLALLFDFTNGFHDAANSVATVVATRALPAKWALWFSAFFNFAAVFIVGTAVANTIAKTVHSDIAGIPVIFAALFAAIVWNYATWWIGMPSSSSHALIGGLVGAGIAAGGLDAISWSSVEKSGLAIVLSPLVAFAIAFLAMYVVAGLRKASGLSDNARQFKWLQLVSAGAVSFGHGANDAQKTMGVIAALLVGTGHLAAGADGSIAVPAWVEFGAFGAIALGTVWGGWKIIETMGLKITTLHASSGVAANVGAVSAIFGATGLGVPISTTHAAASSVAGAGVASGMGINLRVVGEMVLAWIITLPSTVVVAFVMFKVTQLPGALAWIVGGGLVLVAAGLIVYAMRHSVTADEVAAEIPPEDELAVPVPVHPHLEGHGPGA</sequence>
<dbReference type="PANTHER" id="PTHR11101">
    <property type="entry name" value="PHOSPHATE TRANSPORTER"/>
    <property type="match status" value="1"/>
</dbReference>
<reference evidence="7" key="1">
    <citation type="submission" date="2020-05" db="EMBL/GenBank/DDBJ databases">
        <authorList>
            <person name="Chiriac C."/>
            <person name="Salcher M."/>
            <person name="Ghai R."/>
            <person name="Kavagutti S V."/>
        </authorList>
    </citation>
    <scope>NUCLEOTIDE SEQUENCE</scope>
</reference>
<feature type="transmembrane region" description="Helical" evidence="6">
    <location>
        <begin position="107"/>
        <end position="126"/>
    </location>
</feature>
<name>A0A6J7C380_9ZZZZ</name>
<dbReference type="AlphaFoldDB" id="A0A6J7C380"/>
<keyword evidence="5 6" id="KW-0472">Membrane</keyword>
<dbReference type="GO" id="GO:0016020">
    <property type="term" value="C:membrane"/>
    <property type="evidence" value="ECO:0007669"/>
    <property type="project" value="UniProtKB-SubCell"/>
</dbReference>
<feature type="transmembrane region" description="Helical" evidence="6">
    <location>
        <begin position="219"/>
        <end position="240"/>
    </location>
</feature>
<protein>
    <submittedName>
        <fullName evidence="7">Unannotated protein</fullName>
    </submittedName>
</protein>
<evidence type="ECO:0000256" key="1">
    <source>
        <dbReference type="ARBA" id="ARBA00004141"/>
    </source>
</evidence>
<evidence type="ECO:0000313" key="7">
    <source>
        <dbReference type="EMBL" id="CAB4852537.1"/>
    </source>
</evidence>
<gene>
    <name evidence="7" type="ORF">UFOPK3268_01689</name>
</gene>
<feature type="transmembrane region" description="Helical" evidence="6">
    <location>
        <begin position="335"/>
        <end position="355"/>
    </location>
</feature>
<evidence type="ECO:0000256" key="5">
    <source>
        <dbReference type="ARBA" id="ARBA00023136"/>
    </source>
</evidence>
<feature type="transmembrane region" description="Helical" evidence="6">
    <location>
        <begin position="76"/>
        <end position="95"/>
    </location>
</feature>
<dbReference type="Pfam" id="PF01384">
    <property type="entry name" value="PHO4"/>
    <property type="match status" value="1"/>
</dbReference>
<dbReference type="PANTHER" id="PTHR11101:SF80">
    <property type="entry name" value="PHOSPHATE TRANSPORTER"/>
    <property type="match status" value="1"/>
</dbReference>
<evidence type="ECO:0000256" key="6">
    <source>
        <dbReference type="SAM" id="Phobius"/>
    </source>
</evidence>
<accession>A0A6J7C380</accession>
<organism evidence="7">
    <name type="scientific">freshwater metagenome</name>
    <dbReference type="NCBI Taxonomy" id="449393"/>
    <lineage>
        <taxon>unclassified sequences</taxon>
        <taxon>metagenomes</taxon>
        <taxon>ecological metagenomes</taxon>
    </lineage>
</organism>
<dbReference type="GO" id="GO:0005315">
    <property type="term" value="F:phosphate transmembrane transporter activity"/>
    <property type="evidence" value="ECO:0007669"/>
    <property type="project" value="InterPro"/>
</dbReference>
<feature type="transmembrane region" description="Helical" evidence="6">
    <location>
        <begin position="252"/>
        <end position="272"/>
    </location>
</feature>
<evidence type="ECO:0000256" key="3">
    <source>
        <dbReference type="ARBA" id="ARBA00022692"/>
    </source>
</evidence>